<dbReference type="EMBL" id="JXTB01000002">
    <property type="protein sequence ID" value="PON80095.1"/>
    <property type="molecule type" value="Genomic_DNA"/>
</dbReference>
<keyword evidence="3" id="KW-1185">Reference proteome</keyword>
<accession>A0A2P5E3I5</accession>
<evidence type="ECO:0000313" key="3">
    <source>
        <dbReference type="Proteomes" id="UP000237105"/>
    </source>
</evidence>
<evidence type="ECO:0000256" key="1">
    <source>
        <dbReference type="SAM" id="Coils"/>
    </source>
</evidence>
<name>A0A2P5E3I5_PARAD</name>
<dbReference type="Proteomes" id="UP000237105">
    <property type="component" value="Unassembled WGS sequence"/>
</dbReference>
<protein>
    <submittedName>
        <fullName evidence="2">Uncharacterized protein</fullName>
    </submittedName>
</protein>
<organism evidence="2 3">
    <name type="scientific">Parasponia andersonii</name>
    <name type="common">Sponia andersonii</name>
    <dbReference type="NCBI Taxonomy" id="3476"/>
    <lineage>
        <taxon>Eukaryota</taxon>
        <taxon>Viridiplantae</taxon>
        <taxon>Streptophyta</taxon>
        <taxon>Embryophyta</taxon>
        <taxon>Tracheophyta</taxon>
        <taxon>Spermatophyta</taxon>
        <taxon>Magnoliopsida</taxon>
        <taxon>eudicotyledons</taxon>
        <taxon>Gunneridae</taxon>
        <taxon>Pentapetalae</taxon>
        <taxon>rosids</taxon>
        <taxon>fabids</taxon>
        <taxon>Rosales</taxon>
        <taxon>Cannabaceae</taxon>
        <taxon>Parasponia</taxon>
    </lineage>
</organism>
<sequence>MRKVLASKEEELHNNYNEKGKASIEIPSSLKQLFGEVGHMRRLVASKEEELQNVENRRILTLERVRKKLERILVEEKNFYYYLNCFSFT</sequence>
<keyword evidence="1" id="KW-0175">Coiled coil</keyword>
<reference evidence="3" key="1">
    <citation type="submission" date="2016-06" db="EMBL/GenBank/DDBJ databases">
        <title>Parallel loss of symbiosis genes in relatives of nitrogen-fixing non-legume Parasponia.</title>
        <authorList>
            <person name="Van Velzen R."/>
            <person name="Holmer R."/>
            <person name="Bu F."/>
            <person name="Rutten L."/>
            <person name="Van Zeijl A."/>
            <person name="Liu W."/>
            <person name="Santuari L."/>
            <person name="Cao Q."/>
            <person name="Sharma T."/>
            <person name="Shen D."/>
            <person name="Roswanjaya Y."/>
            <person name="Wardhani T."/>
            <person name="Kalhor M.S."/>
            <person name="Jansen J."/>
            <person name="Van den Hoogen J."/>
            <person name="Gungor B."/>
            <person name="Hartog M."/>
            <person name="Hontelez J."/>
            <person name="Verver J."/>
            <person name="Yang W.-C."/>
            <person name="Schijlen E."/>
            <person name="Repin R."/>
            <person name="Schilthuizen M."/>
            <person name="Schranz E."/>
            <person name="Heidstra R."/>
            <person name="Miyata K."/>
            <person name="Fedorova E."/>
            <person name="Kohlen W."/>
            <person name="Bisseling T."/>
            <person name="Smit S."/>
            <person name="Geurts R."/>
        </authorList>
    </citation>
    <scope>NUCLEOTIDE SEQUENCE [LARGE SCALE GENOMIC DNA]</scope>
    <source>
        <strain evidence="3">cv. WU1-14</strain>
    </source>
</reference>
<gene>
    <name evidence="2" type="ORF">PanWU01x14_005450</name>
</gene>
<feature type="coiled-coil region" evidence="1">
    <location>
        <begin position="37"/>
        <end position="64"/>
    </location>
</feature>
<evidence type="ECO:0000313" key="2">
    <source>
        <dbReference type="EMBL" id="PON80095.1"/>
    </source>
</evidence>
<comment type="caution">
    <text evidence="2">The sequence shown here is derived from an EMBL/GenBank/DDBJ whole genome shotgun (WGS) entry which is preliminary data.</text>
</comment>
<proteinExistence type="predicted"/>
<dbReference type="AlphaFoldDB" id="A0A2P5E3I5"/>